<dbReference type="AlphaFoldDB" id="A0A2N1NER2"/>
<reference evidence="1 2" key="1">
    <citation type="submission" date="2016-04" db="EMBL/GenBank/DDBJ databases">
        <title>Genome analyses suggest a sexual origin of heterokaryosis in a supposedly ancient asexual fungus.</title>
        <authorList>
            <person name="Ropars J."/>
            <person name="Sedzielewska K."/>
            <person name="Noel J."/>
            <person name="Charron P."/>
            <person name="Farinelli L."/>
            <person name="Marton T."/>
            <person name="Kruger M."/>
            <person name="Pelin A."/>
            <person name="Brachmann A."/>
            <person name="Corradi N."/>
        </authorList>
    </citation>
    <scope>NUCLEOTIDE SEQUENCE [LARGE SCALE GENOMIC DNA]</scope>
    <source>
        <strain evidence="1 2">C2</strain>
    </source>
</reference>
<name>A0A2N1NER2_9GLOM</name>
<sequence>MKKLYKCHLPQILAIYSFLVSRLKEFIYDICKIIRNDFYFTKKTTKFFKLR</sequence>
<reference evidence="1 2" key="2">
    <citation type="submission" date="2017-10" db="EMBL/GenBank/DDBJ databases">
        <title>Extensive intraspecific genome diversity in a model arbuscular mycorrhizal fungus.</title>
        <authorList>
            <person name="Chen E.C.H."/>
            <person name="Morin E."/>
            <person name="Baudet D."/>
            <person name="Noel J."/>
            <person name="Ndikumana S."/>
            <person name="Charron P."/>
            <person name="St-Onge C."/>
            <person name="Giorgi J."/>
            <person name="Grigoriev I.V."/>
            <person name="Roux C."/>
            <person name="Martin F.M."/>
            <person name="Corradi N."/>
        </authorList>
    </citation>
    <scope>NUCLEOTIDE SEQUENCE [LARGE SCALE GENOMIC DNA]</scope>
    <source>
        <strain evidence="1 2">C2</strain>
    </source>
</reference>
<comment type="caution">
    <text evidence="1">The sequence shown here is derived from an EMBL/GenBank/DDBJ whole genome shotgun (WGS) entry which is preliminary data.</text>
</comment>
<accession>A0A2N1NER2</accession>
<dbReference type="EMBL" id="LLXL01000444">
    <property type="protein sequence ID" value="PKK72376.1"/>
    <property type="molecule type" value="Genomic_DNA"/>
</dbReference>
<protein>
    <submittedName>
        <fullName evidence="1">Uncharacterized protein</fullName>
    </submittedName>
</protein>
<proteinExistence type="predicted"/>
<evidence type="ECO:0000313" key="2">
    <source>
        <dbReference type="Proteomes" id="UP000233469"/>
    </source>
</evidence>
<organism evidence="1 2">
    <name type="scientific">Rhizophagus irregularis</name>
    <dbReference type="NCBI Taxonomy" id="588596"/>
    <lineage>
        <taxon>Eukaryota</taxon>
        <taxon>Fungi</taxon>
        <taxon>Fungi incertae sedis</taxon>
        <taxon>Mucoromycota</taxon>
        <taxon>Glomeromycotina</taxon>
        <taxon>Glomeromycetes</taxon>
        <taxon>Glomerales</taxon>
        <taxon>Glomeraceae</taxon>
        <taxon>Rhizophagus</taxon>
    </lineage>
</organism>
<dbReference type="Proteomes" id="UP000233469">
    <property type="component" value="Unassembled WGS sequence"/>
</dbReference>
<evidence type="ECO:0000313" key="1">
    <source>
        <dbReference type="EMBL" id="PKK72376.1"/>
    </source>
</evidence>
<gene>
    <name evidence="1" type="ORF">RhiirC2_386238</name>
</gene>